<sequence length="77" mass="8265">MKKLLFVAALGVAGFMSAKSNTMGKITPTLENTSVNKSAECLLIHYDCGTNGIACGNNLMEILELAWNGYDFMCGIN</sequence>
<dbReference type="Proteomes" id="UP000187261">
    <property type="component" value="Unassembled WGS sequence"/>
</dbReference>
<feature type="signal peptide" evidence="1">
    <location>
        <begin position="1"/>
        <end position="18"/>
    </location>
</feature>
<evidence type="ECO:0000256" key="1">
    <source>
        <dbReference type="SAM" id="SignalP"/>
    </source>
</evidence>
<dbReference type="AlphaFoldDB" id="A0A1U7PRR0"/>
<organism evidence="2 3">
    <name type="scientific">Epilithonimonas bovis DSM 19482</name>
    <dbReference type="NCBI Taxonomy" id="1121284"/>
    <lineage>
        <taxon>Bacteria</taxon>
        <taxon>Pseudomonadati</taxon>
        <taxon>Bacteroidota</taxon>
        <taxon>Flavobacteriia</taxon>
        <taxon>Flavobacteriales</taxon>
        <taxon>Weeksellaceae</taxon>
        <taxon>Chryseobacterium group</taxon>
        <taxon>Epilithonimonas</taxon>
    </lineage>
</organism>
<accession>A0A1U7PRR0</accession>
<proteinExistence type="predicted"/>
<gene>
    <name evidence="2" type="ORF">SAMN05660493_00930</name>
</gene>
<dbReference type="EMBL" id="FTPU01000007">
    <property type="protein sequence ID" value="SIT96255.1"/>
    <property type="molecule type" value="Genomic_DNA"/>
</dbReference>
<keyword evidence="3" id="KW-1185">Reference proteome</keyword>
<name>A0A1U7PRR0_9FLAO</name>
<evidence type="ECO:0000313" key="2">
    <source>
        <dbReference type="EMBL" id="SIT96255.1"/>
    </source>
</evidence>
<keyword evidence="1" id="KW-0732">Signal</keyword>
<reference evidence="3" key="1">
    <citation type="submission" date="2016-10" db="EMBL/GenBank/DDBJ databases">
        <authorList>
            <person name="Varghese N."/>
            <person name="Submissions S."/>
        </authorList>
    </citation>
    <scope>NUCLEOTIDE SEQUENCE [LARGE SCALE GENOMIC DNA]</scope>
    <source>
        <strain evidence="3">DSM 19482</strain>
    </source>
</reference>
<feature type="chain" id="PRO_5013092439" evidence="1">
    <location>
        <begin position="19"/>
        <end position="77"/>
    </location>
</feature>
<protein>
    <submittedName>
        <fullName evidence="2">Uncharacterized protein</fullName>
    </submittedName>
</protein>
<evidence type="ECO:0000313" key="3">
    <source>
        <dbReference type="Proteomes" id="UP000187261"/>
    </source>
</evidence>